<organism evidence="5 6">
    <name type="scientific">Catenulispora pinistramenti</name>
    <dbReference type="NCBI Taxonomy" id="2705254"/>
    <lineage>
        <taxon>Bacteria</taxon>
        <taxon>Bacillati</taxon>
        <taxon>Actinomycetota</taxon>
        <taxon>Actinomycetes</taxon>
        <taxon>Catenulisporales</taxon>
        <taxon>Catenulisporaceae</taxon>
        <taxon>Catenulispora</taxon>
    </lineage>
</organism>
<accession>A0ABS5L5U7</accession>
<gene>
    <name evidence="5" type="ORF">KGQ19_43405</name>
</gene>
<dbReference type="RefSeq" id="WP_212020562.1">
    <property type="nucleotide sequence ID" value="NZ_JAAFYZ010000279.1"/>
</dbReference>
<dbReference type="InterPro" id="IPR050894">
    <property type="entry name" value="EfeM/EfeO_iron_uptake"/>
</dbReference>
<evidence type="ECO:0000313" key="6">
    <source>
        <dbReference type="Proteomes" id="UP000730482"/>
    </source>
</evidence>
<evidence type="ECO:0000256" key="2">
    <source>
        <dbReference type="ARBA" id="ARBA00005989"/>
    </source>
</evidence>
<dbReference type="InterPro" id="IPR034981">
    <property type="entry name" value="Imelysin-like_EfeO/Algp7"/>
</dbReference>
<dbReference type="Pfam" id="PF09375">
    <property type="entry name" value="Peptidase_M75"/>
    <property type="match status" value="1"/>
</dbReference>
<keyword evidence="5" id="KW-0449">Lipoprotein</keyword>
<evidence type="ECO:0000259" key="4">
    <source>
        <dbReference type="Pfam" id="PF09375"/>
    </source>
</evidence>
<sequence length="388" mass="40582">MRRASWQVRLAVLPIMVIVAAAVGVAQSRPAGAGGPIAVRTAGCGTPPPAADAGRVEFAVTDDTTVFATVYLVDSANLVYAEIPWLTPGRTLPLATTLGAGRYAIRCVLSTGKVHTTSQFSVSGTTSNPVAGYKPLPDLDMTAPVKAYRAWLGTALPKLLAASQRLDADVARGDLQAAKTDWLPAHLDYERLGAAYNSFGDFDASIDGTPAGLPDGTADKNWAGLHAVEYALWHGAAASDVRPLTQALVTSVQGLIADFPSEEVDPGDLPLRAHEILENTLEFQITGASDEGSGTSLATAYANTEGTQEVLSVLTPLIDDREPALPAKLGGEITALQGDLLATRDSSGNWTPAPAIGTAQRQRIDADLDQLLEDLSTIPNLLAPRTNA</sequence>
<dbReference type="PANTHER" id="PTHR39192:SF1">
    <property type="entry name" value="IRON UPTAKE SYSTEM COMPONENT EFEO"/>
    <property type="match status" value="1"/>
</dbReference>
<comment type="caution">
    <text evidence="5">The sequence shown here is derived from an EMBL/GenBank/DDBJ whole genome shotgun (WGS) entry which is preliminary data.</text>
</comment>
<protein>
    <submittedName>
        <fullName evidence="5">EfeM/EfeO family lipoprotein</fullName>
    </submittedName>
</protein>
<dbReference type="Proteomes" id="UP000730482">
    <property type="component" value="Unassembled WGS sequence"/>
</dbReference>
<name>A0ABS5L5U7_9ACTN</name>
<keyword evidence="3" id="KW-0732">Signal</keyword>
<dbReference type="InterPro" id="IPR018976">
    <property type="entry name" value="Imelysin-like"/>
</dbReference>
<evidence type="ECO:0000256" key="3">
    <source>
        <dbReference type="ARBA" id="ARBA00022729"/>
    </source>
</evidence>
<reference evidence="5 6" key="1">
    <citation type="submission" date="2020-02" db="EMBL/GenBank/DDBJ databases">
        <title>Acidophilic actinobacteria isolated from forest soil.</title>
        <authorList>
            <person name="Golinska P."/>
        </authorList>
    </citation>
    <scope>NUCLEOTIDE SEQUENCE [LARGE SCALE GENOMIC DNA]</scope>
    <source>
        <strain evidence="5 6">NL8</strain>
    </source>
</reference>
<comment type="subcellular location">
    <subcellularLocation>
        <location evidence="1">Cell envelope</location>
    </subcellularLocation>
</comment>
<dbReference type="EMBL" id="JAAFYZ010000279">
    <property type="protein sequence ID" value="MBS2553722.1"/>
    <property type="molecule type" value="Genomic_DNA"/>
</dbReference>
<dbReference type="Gene3D" id="1.20.1420.20">
    <property type="entry name" value="M75 peptidase, HXXE motif"/>
    <property type="match status" value="1"/>
</dbReference>
<dbReference type="InterPro" id="IPR038352">
    <property type="entry name" value="Imelysin_sf"/>
</dbReference>
<proteinExistence type="inferred from homology"/>
<evidence type="ECO:0000313" key="5">
    <source>
        <dbReference type="EMBL" id="MBS2553722.1"/>
    </source>
</evidence>
<evidence type="ECO:0000256" key="1">
    <source>
        <dbReference type="ARBA" id="ARBA00004196"/>
    </source>
</evidence>
<comment type="similarity">
    <text evidence="2">Belongs to the EfeM/EfeO family.</text>
</comment>
<dbReference type="CDD" id="cd14656">
    <property type="entry name" value="Imelysin-like_EfeO"/>
    <property type="match status" value="1"/>
</dbReference>
<keyword evidence="6" id="KW-1185">Reference proteome</keyword>
<dbReference type="PANTHER" id="PTHR39192">
    <property type="entry name" value="IRON UPTAKE SYSTEM COMPONENT EFEO"/>
    <property type="match status" value="1"/>
</dbReference>
<feature type="domain" description="Imelysin-like" evidence="4">
    <location>
        <begin position="145"/>
        <end position="377"/>
    </location>
</feature>